<dbReference type="InParanoid" id="A0A165A1Y2"/>
<feature type="region of interest" description="Disordered" evidence="1">
    <location>
        <begin position="178"/>
        <end position="228"/>
    </location>
</feature>
<proteinExistence type="predicted"/>
<dbReference type="Proteomes" id="UP000076632">
    <property type="component" value="Unassembled WGS sequence"/>
</dbReference>
<dbReference type="PANTHER" id="PTHR12905">
    <property type="entry name" value="METALLOPHOSPHOESTERASE"/>
    <property type="match status" value="1"/>
</dbReference>
<protein>
    <recommendedName>
        <fullName evidence="2">Calcineurin-like phosphoesterase domain-containing protein</fullName>
    </recommendedName>
</protein>
<accession>A0A165A1Y2</accession>
<reference evidence="3 4" key="1">
    <citation type="journal article" date="2016" name="Fungal Biol.">
        <title>The genome of Xylona heveae provides a window into fungal endophytism.</title>
        <authorList>
            <person name="Gazis R."/>
            <person name="Kuo A."/>
            <person name="Riley R."/>
            <person name="LaButti K."/>
            <person name="Lipzen A."/>
            <person name="Lin J."/>
            <person name="Amirebrahimi M."/>
            <person name="Hesse C.N."/>
            <person name="Spatafora J.W."/>
            <person name="Henrissat B."/>
            <person name="Hainaut M."/>
            <person name="Grigoriev I.V."/>
            <person name="Hibbett D.S."/>
        </authorList>
    </citation>
    <scope>NUCLEOTIDE SEQUENCE [LARGE SCALE GENOMIC DNA]</scope>
    <source>
        <strain evidence="3 4">TC161</strain>
    </source>
</reference>
<sequence length="373" mass="40913">MTSPGVPPASANNSSTTIKTRFCIISDTHTQAPLPVQAVQDAYREPLPAADVLLHAGDITKIGYLTEYEKMLGMLKAADAELKLVIAGNHDISLDEEYYAKYGETKHRFVTEDVKKCRQLWTSEEAKQAGVIYLEEGTNSFELKNGANFTIYTSPYTPEFCNFAFAYDHDIDRYNPPSHISSNTADPSTSATTTTTTTTTTATSTGIPTIKRRTGYTPPTPVPSHPQIDIMMTHGPPYGRMDATTRGENVGCPHLLRAVERCRPRLHVFGHIHEGWGAERVTWSNSSTDAETGSSSSASSAPAAAGIKNVQTLEQDRKEVVRNRCAQVDVSSSSGKDPLRFGQETLMVNASIMNVRYRPVNAPWLVDLDLPRS</sequence>
<name>A0A165A1Y2_XYLHT</name>
<organism evidence="3 4">
    <name type="scientific">Xylona heveae (strain CBS 132557 / TC161)</name>
    <dbReference type="NCBI Taxonomy" id="1328760"/>
    <lineage>
        <taxon>Eukaryota</taxon>
        <taxon>Fungi</taxon>
        <taxon>Dikarya</taxon>
        <taxon>Ascomycota</taxon>
        <taxon>Pezizomycotina</taxon>
        <taxon>Xylonomycetes</taxon>
        <taxon>Xylonales</taxon>
        <taxon>Xylonaceae</taxon>
        <taxon>Xylona</taxon>
    </lineage>
</organism>
<feature type="domain" description="Calcineurin-like phosphoesterase" evidence="2">
    <location>
        <begin position="21"/>
        <end position="274"/>
    </location>
</feature>
<dbReference type="OrthoDB" id="630188at2759"/>
<dbReference type="OMA" id="IKTRICM"/>
<dbReference type="InterPro" id="IPR029052">
    <property type="entry name" value="Metallo-depent_PP-like"/>
</dbReference>
<feature type="compositionally biased region" description="Polar residues" evidence="1">
    <location>
        <begin position="178"/>
        <end position="187"/>
    </location>
</feature>
<dbReference type="CDD" id="cd07379">
    <property type="entry name" value="MPP_239FB"/>
    <property type="match status" value="1"/>
</dbReference>
<dbReference type="Gene3D" id="3.60.21.10">
    <property type="match status" value="1"/>
</dbReference>
<dbReference type="PANTHER" id="PTHR12905:SF0">
    <property type="entry name" value="CALCINEURIN-LIKE PHOSPHOESTERASE DOMAIN-CONTAINING PROTEIN"/>
    <property type="match status" value="1"/>
</dbReference>
<dbReference type="EMBL" id="KV407464">
    <property type="protein sequence ID" value="KZF19839.1"/>
    <property type="molecule type" value="Genomic_DNA"/>
</dbReference>
<dbReference type="InterPro" id="IPR051693">
    <property type="entry name" value="UPF0046_metallophosphoest"/>
</dbReference>
<dbReference type="GO" id="GO:0016787">
    <property type="term" value="F:hydrolase activity"/>
    <property type="evidence" value="ECO:0007669"/>
    <property type="project" value="InterPro"/>
</dbReference>
<feature type="compositionally biased region" description="Low complexity" evidence="1">
    <location>
        <begin position="188"/>
        <end position="205"/>
    </location>
</feature>
<dbReference type="AlphaFoldDB" id="A0A165A1Y2"/>
<dbReference type="GeneID" id="28900568"/>
<dbReference type="Pfam" id="PF00149">
    <property type="entry name" value="Metallophos"/>
    <property type="match status" value="1"/>
</dbReference>
<dbReference type="SUPFAM" id="SSF56300">
    <property type="entry name" value="Metallo-dependent phosphatases"/>
    <property type="match status" value="1"/>
</dbReference>
<dbReference type="RefSeq" id="XP_018185394.1">
    <property type="nucleotide sequence ID" value="XM_018335431.1"/>
</dbReference>
<evidence type="ECO:0000313" key="3">
    <source>
        <dbReference type="EMBL" id="KZF19839.1"/>
    </source>
</evidence>
<evidence type="ECO:0000259" key="2">
    <source>
        <dbReference type="Pfam" id="PF00149"/>
    </source>
</evidence>
<evidence type="ECO:0000256" key="1">
    <source>
        <dbReference type="SAM" id="MobiDB-lite"/>
    </source>
</evidence>
<dbReference type="InterPro" id="IPR004843">
    <property type="entry name" value="Calcineurin-like_PHP"/>
</dbReference>
<evidence type="ECO:0000313" key="4">
    <source>
        <dbReference type="Proteomes" id="UP000076632"/>
    </source>
</evidence>
<feature type="region of interest" description="Disordered" evidence="1">
    <location>
        <begin position="286"/>
        <end position="305"/>
    </location>
</feature>
<gene>
    <name evidence="3" type="ORF">L228DRAFT_270617</name>
</gene>
<keyword evidence="4" id="KW-1185">Reference proteome</keyword>